<evidence type="ECO:0000313" key="4">
    <source>
        <dbReference type="Proteomes" id="UP001530400"/>
    </source>
</evidence>
<feature type="chain" id="PRO_5044791535" evidence="2">
    <location>
        <begin position="21"/>
        <end position="322"/>
    </location>
</feature>
<feature type="signal peptide" evidence="2">
    <location>
        <begin position="1"/>
        <end position="20"/>
    </location>
</feature>
<comment type="caution">
    <text evidence="3">The sequence shown here is derived from an EMBL/GenBank/DDBJ whole genome shotgun (WGS) entry which is preliminary data.</text>
</comment>
<sequence length="322" mass="34374">MAKLPKASLILLMLPSMIHSFSPLQPSTARRRLHQDCCSSDRSSRARTLQPSIRTILYSSAAADNLDGSTASSSVSEAKQSSPKPKDRTVTDMPWSDIQEYALKDNLPKFTVLISTDGSSKQYAMWRTLTREVTELAGYPIPYLMQKRSSSVDKDTPTPGLLPMVDDFEFAPNGGITGRAYGLPGIADGTRINTPPLIGVEKTVPLGYVTTASDEDEGVVGFSYELGTCASSSVYSLDGSERSAALLSARRMMMEGMSVGVVSSRQVASVAKDAMVAGSGLLTDSDANQDLVYLGGATAMLLASATAVGMLSHHLTVNVFWV</sequence>
<dbReference type="Proteomes" id="UP001530400">
    <property type="component" value="Unassembled WGS sequence"/>
</dbReference>
<protein>
    <submittedName>
        <fullName evidence="3">Uncharacterized protein</fullName>
    </submittedName>
</protein>
<proteinExistence type="predicted"/>
<dbReference type="EMBL" id="JALLPJ020000421">
    <property type="protein sequence ID" value="KAL3792760.1"/>
    <property type="molecule type" value="Genomic_DNA"/>
</dbReference>
<reference evidence="3 4" key="1">
    <citation type="submission" date="2024-10" db="EMBL/GenBank/DDBJ databases">
        <title>Updated reference genomes for cyclostephanoid diatoms.</title>
        <authorList>
            <person name="Roberts W.R."/>
            <person name="Alverson A.J."/>
        </authorList>
    </citation>
    <scope>NUCLEOTIDE SEQUENCE [LARGE SCALE GENOMIC DNA]</scope>
    <source>
        <strain evidence="3 4">AJA010-31</strain>
    </source>
</reference>
<dbReference type="AlphaFoldDB" id="A0ABD3PXC3"/>
<name>A0ABD3PXC3_9STRA</name>
<organism evidence="3 4">
    <name type="scientific">Cyclotella atomus</name>
    <dbReference type="NCBI Taxonomy" id="382360"/>
    <lineage>
        <taxon>Eukaryota</taxon>
        <taxon>Sar</taxon>
        <taxon>Stramenopiles</taxon>
        <taxon>Ochrophyta</taxon>
        <taxon>Bacillariophyta</taxon>
        <taxon>Coscinodiscophyceae</taxon>
        <taxon>Thalassiosirophycidae</taxon>
        <taxon>Stephanodiscales</taxon>
        <taxon>Stephanodiscaceae</taxon>
        <taxon>Cyclotella</taxon>
    </lineage>
</organism>
<evidence type="ECO:0000313" key="3">
    <source>
        <dbReference type="EMBL" id="KAL3792760.1"/>
    </source>
</evidence>
<feature type="compositionally biased region" description="Low complexity" evidence="1">
    <location>
        <begin position="69"/>
        <end position="82"/>
    </location>
</feature>
<evidence type="ECO:0000256" key="2">
    <source>
        <dbReference type="SAM" id="SignalP"/>
    </source>
</evidence>
<keyword evidence="2" id="KW-0732">Signal</keyword>
<keyword evidence="4" id="KW-1185">Reference proteome</keyword>
<evidence type="ECO:0000256" key="1">
    <source>
        <dbReference type="SAM" id="MobiDB-lite"/>
    </source>
</evidence>
<gene>
    <name evidence="3" type="ORF">ACHAWO_002365</name>
</gene>
<accession>A0ABD3PXC3</accession>
<feature type="region of interest" description="Disordered" evidence="1">
    <location>
        <begin position="68"/>
        <end position="91"/>
    </location>
</feature>